<gene>
    <name evidence="2" type="ORF">MG293_002210</name>
</gene>
<dbReference type="AlphaFoldDB" id="A0AAD4YG96"/>
<dbReference type="EMBL" id="JAKZEL010000001">
    <property type="protein sequence ID" value="KAI4549880.1"/>
    <property type="molecule type" value="Genomic_DNA"/>
</dbReference>
<dbReference type="Proteomes" id="UP001214576">
    <property type="component" value="Unassembled WGS sequence"/>
</dbReference>
<protein>
    <submittedName>
        <fullName evidence="2">Uncharacterized protein</fullName>
    </submittedName>
</protein>
<proteinExistence type="predicted"/>
<organism evidence="2 3">
    <name type="scientific">Ovis ammon polii</name>
    <dbReference type="NCBI Taxonomy" id="230172"/>
    <lineage>
        <taxon>Eukaryota</taxon>
        <taxon>Metazoa</taxon>
        <taxon>Chordata</taxon>
        <taxon>Craniata</taxon>
        <taxon>Vertebrata</taxon>
        <taxon>Euteleostomi</taxon>
        <taxon>Mammalia</taxon>
        <taxon>Eutheria</taxon>
        <taxon>Laurasiatheria</taxon>
        <taxon>Artiodactyla</taxon>
        <taxon>Ruminantia</taxon>
        <taxon>Pecora</taxon>
        <taxon>Bovidae</taxon>
        <taxon>Caprinae</taxon>
        <taxon>Ovis</taxon>
    </lineage>
</organism>
<accession>A0AAD4YG96</accession>
<evidence type="ECO:0000313" key="2">
    <source>
        <dbReference type="EMBL" id="KAI4549880.1"/>
    </source>
</evidence>
<keyword evidence="3" id="KW-1185">Reference proteome</keyword>
<evidence type="ECO:0000256" key="1">
    <source>
        <dbReference type="SAM" id="MobiDB-lite"/>
    </source>
</evidence>
<feature type="region of interest" description="Disordered" evidence="1">
    <location>
        <begin position="1"/>
        <end position="58"/>
    </location>
</feature>
<feature type="compositionally biased region" description="Basic and acidic residues" evidence="1">
    <location>
        <begin position="37"/>
        <end position="54"/>
    </location>
</feature>
<reference evidence="2" key="1">
    <citation type="submission" date="2022-03" db="EMBL/GenBank/DDBJ databases">
        <title>Genomic analyses of argali, domestic sheep and their hybrids provide insights into chromosomal evolution, heterosis and genetic basis of agronomic traits.</title>
        <authorList>
            <person name="Li M."/>
        </authorList>
    </citation>
    <scope>NUCLEOTIDE SEQUENCE</scope>
    <source>
        <strain evidence="2">CAU-MHL-2022a</strain>
        <tissue evidence="2">Skin</tissue>
    </source>
</reference>
<evidence type="ECO:0000313" key="3">
    <source>
        <dbReference type="Proteomes" id="UP001214576"/>
    </source>
</evidence>
<name>A0AAD4YG96_OVIAM</name>
<sequence>MSGLQTPDPLLRGGPAAWKGPEVPLGLQEGSASFWNDPERSEEQGDKGKNEPVDGGHPSTFRFTSYQLLLVYPEPRGASPQTMCTWPHPACGSQMWWPKPADCGSQPPTPDIWTQGLQEEPPALAGPPSPPAHCVNTTVLRGAALTSFCAALHYGGHCGSEVTPGCRRLPSLIVSGHGLDSLGV</sequence>
<comment type="caution">
    <text evidence="2">The sequence shown here is derived from an EMBL/GenBank/DDBJ whole genome shotgun (WGS) entry which is preliminary data.</text>
</comment>